<evidence type="ECO:0000313" key="3">
    <source>
        <dbReference type="Proteomes" id="UP001501169"/>
    </source>
</evidence>
<evidence type="ECO:0000256" key="1">
    <source>
        <dbReference type="SAM" id="SignalP"/>
    </source>
</evidence>
<accession>A0ABN1DD80</accession>
<dbReference type="Proteomes" id="UP001501169">
    <property type="component" value="Unassembled WGS sequence"/>
</dbReference>
<dbReference type="SUPFAM" id="SSF56935">
    <property type="entry name" value="Porins"/>
    <property type="match status" value="1"/>
</dbReference>
<name>A0ABN1DD80_9GAMM</name>
<feature type="signal peptide" evidence="1">
    <location>
        <begin position="1"/>
        <end position="19"/>
    </location>
</feature>
<comment type="caution">
    <text evidence="2">The sequence shown here is derived from an EMBL/GenBank/DDBJ whole genome shotgun (WGS) entry which is preliminary data.</text>
</comment>
<feature type="chain" id="PRO_5046929836" description="Porin" evidence="1">
    <location>
        <begin position="20"/>
        <end position="261"/>
    </location>
</feature>
<reference evidence="2 3" key="1">
    <citation type="journal article" date="2019" name="Int. J. Syst. Evol. Microbiol.">
        <title>The Global Catalogue of Microorganisms (GCM) 10K type strain sequencing project: providing services to taxonomists for standard genome sequencing and annotation.</title>
        <authorList>
            <consortium name="The Broad Institute Genomics Platform"/>
            <consortium name="The Broad Institute Genome Sequencing Center for Infectious Disease"/>
            <person name="Wu L."/>
            <person name="Ma J."/>
        </authorList>
    </citation>
    <scope>NUCLEOTIDE SEQUENCE [LARGE SCALE GENOMIC DNA]</scope>
    <source>
        <strain evidence="2 3">JCM 14331</strain>
    </source>
</reference>
<dbReference type="InterPro" id="IPR031593">
    <property type="entry name" value="Porin_7"/>
</dbReference>
<proteinExistence type="predicted"/>
<keyword evidence="1" id="KW-0732">Signal</keyword>
<evidence type="ECO:0000313" key="2">
    <source>
        <dbReference type="EMBL" id="GAA0540567.1"/>
    </source>
</evidence>
<evidence type="ECO:0008006" key="4">
    <source>
        <dbReference type="Google" id="ProtNLM"/>
    </source>
</evidence>
<protein>
    <recommendedName>
        <fullName evidence="4">Porin</fullName>
    </recommendedName>
</protein>
<keyword evidence="3" id="KW-1185">Reference proteome</keyword>
<dbReference type="Pfam" id="PF16956">
    <property type="entry name" value="Porin_7"/>
    <property type="match status" value="1"/>
</dbReference>
<dbReference type="InterPro" id="IPR023614">
    <property type="entry name" value="Porin_dom_sf"/>
</dbReference>
<dbReference type="EMBL" id="BAAAEO010000001">
    <property type="protein sequence ID" value="GAA0540567.1"/>
    <property type="molecule type" value="Genomic_DNA"/>
</dbReference>
<dbReference type="RefSeq" id="WP_226765602.1">
    <property type="nucleotide sequence ID" value="NZ_BAAAEO010000001.1"/>
</dbReference>
<gene>
    <name evidence="2" type="ORF">GCM10009098_05180</name>
</gene>
<sequence length="261" mass="28875">MKQTFLATLIAAFSVSAFANTFQHQSDASFGWLDTSDGDLQQWTLSHRFYLAPVSTGNQAPYAEAGFLSRSSSVNAGYNYLNIDTGLVEGSISGWNIGGEYKDNSHNFYASAQLIELNGTDDRVVLLSGGYFIQSDWLVKLDARHYREDGAGSETEYGISTKKLLALENGNFINIEAHYMDVKGDDESEFGVAADYYFGRNIALGVAYDWTSDDVVNADEDSVTVRGSWYLQPTLALSAAVVFDYLDTSEELYQLGVTYRF</sequence>
<organism evidence="2 3">
    <name type="scientific">Rheinheimera aquimaris</name>
    <dbReference type="NCBI Taxonomy" id="412437"/>
    <lineage>
        <taxon>Bacteria</taxon>
        <taxon>Pseudomonadati</taxon>
        <taxon>Pseudomonadota</taxon>
        <taxon>Gammaproteobacteria</taxon>
        <taxon>Chromatiales</taxon>
        <taxon>Chromatiaceae</taxon>
        <taxon>Rheinheimera</taxon>
    </lineage>
</organism>
<dbReference type="Gene3D" id="2.40.160.10">
    <property type="entry name" value="Porin"/>
    <property type="match status" value="1"/>
</dbReference>